<dbReference type="RefSeq" id="XP_046589869.1">
    <property type="nucleotide sequence ID" value="XM_046733913.1"/>
</dbReference>
<feature type="region of interest" description="Disordered" evidence="1">
    <location>
        <begin position="1"/>
        <end position="55"/>
    </location>
</feature>
<evidence type="ECO:0000256" key="1">
    <source>
        <dbReference type="SAM" id="MobiDB-lite"/>
    </source>
</evidence>
<evidence type="ECO:0000313" key="4">
    <source>
        <dbReference type="RefSeq" id="XP_046586608.1"/>
    </source>
</evidence>
<evidence type="ECO:0000313" key="3">
    <source>
        <dbReference type="Proteomes" id="UP000829291"/>
    </source>
</evidence>
<dbReference type="GeneID" id="124293348"/>
<organism evidence="3 5">
    <name type="scientific">Neodiprion lecontei</name>
    <name type="common">Redheaded pine sawfly</name>
    <dbReference type="NCBI Taxonomy" id="441921"/>
    <lineage>
        <taxon>Eukaryota</taxon>
        <taxon>Metazoa</taxon>
        <taxon>Ecdysozoa</taxon>
        <taxon>Arthropoda</taxon>
        <taxon>Hexapoda</taxon>
        <taxon>Insecta</taxon>
        <taxon>Pterygota</taxon>
        <taxon>Neoptera</taxon>
        <taxon>Endopterygota</taxon>
        <taxon>Hymenoptera</taxon>
        <taxon>Tenthredinoidea</taxon>
        <taxon>Diprionidae</taxon>
        <taxon>Diprioninae</taxon>
        <taxon>Neodiprion</taxon>
    </lineage>
</organism>
<dbReference type="Proteomes" id="UP000829291">
    <property type="component" value="Chromosome 1"/>
</dbReference>
<accession>A0ABM3FPB9</accession>
<evidence type="ECO:0000259" key="2">
    <source>
        <dbReference type="Pfam" id="PF25273"/>
    </source>
</evidence>
<dbReference type="InterPro" id="IPR057191">
    <property type="entry name" value="DUF7869"/>
</dbReference>
<dbReference type="RefSeq" id="XP_046586608.1">
    <property type="nucleotide sequence ID" value="XM_046730652.1"/>
</dbReference>
<name>A0ABM3FPB9_NEOLC</name>
<dbReference type="RefSeq" id="XP_046596615.1">
    <property type="nucleotide sequence ID" value="XM_046740659.1"/>
</dbReference>
<evidence type="ECO:0000313" key="5">
    <source>
        <dbReference type="RefSeq" id="XP_046589869.1"/>
    </source>
</evidence>
<evidence type="ECO:0000313" key="6">
    <source>
        <dbReference type="RefSeq" id="XP_046596615.1"/>
    </source>
</evidence>
<feature type="domain" description="DUF7869" evidence="2">
    <location>
        <begin position="350"/>
        <end position="476"/>
    </location>
</feature>
<gene>
    <name evidence="5" type="primary">LOC124293348</name>
    <name evidence="4" type="synonym">LOC124292773</name>
    <name evidence="6" type="synonym">LOC124294623</name>
</gene>
<dbReference type="Proteomes" id="UP000829291">
    <property type="component" value="Chromosome 3"/>
</dbReference>
<dbReference type="PANTHER" id="PTHR10773:SF19">
    <property type="match status" value="1"/>
</dbReference>
<dbReference type="Proteomes" id="UP000829291">
    <property type="component" value="Chromosome 5"/>
</dbReference>
<protein>
    <submittedName>
        <fullName evidence="4">Uncharacterized protein LOC124292773</fullName>
    </submittedName>
    <submittedName>
        <fullName evidence="5">Uncharacterized protein LOC124293348</fullName>
    </submittedName>
    <submittedName>
        <fullName evidence="6">Uncharacterized protein LOC124294623</fullName>
    </submittedName>
</protein>
<keyword evidence="3" id="KW-1185">Reference proteome</keyword>
<feature type="compositionally biased region" description="Polar residues" evidence="1">
    <location>
        <begin position="42"/>
        <end position="51"/>
    </location>
</feature>
<dbReference type="Pfam" id="PF25273">
    <property type="entry name" value="DUF7869"/>
    <property type="match status" value="1"/>
</dbReference>
<reference evidence="4 5" key="1">
    <citation type="submission" date="2025-05" db="UniProtKB">
        <authorList>
            <consortium name="RefSeq"/>
        </authorList>
    </citation>
    <scope>IDENTIFICATION</scope>
    <source>
        <tissue evidence="4 5">Thorax and Abdomen</tissue>
    </source>
</reference>
<proteinExistence type="predicted"/>
<feature type="compositionally biased region" description="Low complexity" evidence="1">
    <location>
        <begin position="1"/>
        <end position="19"/>
    </location>
</feature>
<sequence length="603" mass="70036">MNESTTTTTASTSPTATVTGKKRKIRQDRWEQNRKKLKRNSGKSYASQSGNKIPRKKFRHTTDCCKKNCSSSFDYKRQREIFKTFWAMAEKPSQDTFLISCIQREEIKYVKTVTKRKNRSWSWKYSFKVDGQDKTVCKGFFLSLLQITESRMKTVLRFCKSGTTVATEKRGKQPNPAKISNVVWSLVKEHWSTFPNKKSHYGSSKTERKYFENPDLNVKKMFHAFQEYYFDKTGKQLSLKYPTYHRYFRENSDYSFRQRKTDVCDFCTECKIKLSANSSDPCKESFRLHEVKVAEYKVLRQQCTKNINDDTLTVEFDYAQNLPLPKLNVSAQFYKRLLWLYVFNTHCFNDGDSKFFCFLECDGGKNGNSVCSFLNDFLVKKLTENPELKKVVLLSDSCGGQNKNKTLVRYCAWLSVKMGVEINHIFPVRGHSYCQCDRNFGVYGTVLKKVETVENPIEYLEIMRTVRHKPKAFEAEMSAHLLKEWDKTLDSFFLKVPKAKGKKFTIQKYVKLSYKPTGTMSVYADYNGAPQNFNLFKLNAFVSKDTELALANPAPVGIKTAKKNDVLSLMPFVKPVNREWYKNVLRGTCNDNDSAETDEMDSD</sequence>
<dbReference type="PANTHER" id="PTHR10773">
    <property type="entry name" value="DNA-DIRECTED RNA POLYMERASES I, II, AND III SUBUNIT RPABC2"/>
    <property type="match status" value="1"/>
</dbReference>